<keyword evidence="2 4" id="KW-0378">Hydrolase</keyword>
<sequence length="262" mass="30394">MKWIDSHAHYNDEKFNEDREEILRLLKEEGIKKVITAGYSLQSSKEAIKISDQYPFIYNTIGISPNDIPEQKEELKEELEQLKKLASLSEKTVAIGEIGLDYHWNTENKEIQQMAFKEQIKLANDLKLPIVIHTREAVMDTIQILKENLPNEKGVFHCCPLNRELVKEALKLGFYISFAGPVTFKNSKNANEIIEMVPDDKILVETDSPYLSPEPNRGKRNDSRNIRHIVEKIAQVKQKGIEEVTEMIYQNLIRLFKIENEK</sequence>
<dbReference type="InterPro" id="IPR032466">
    <property type="entry name" value="Metal_Hydrolase"/>
</dbReference>
<protein>
    <submittedName>
        <fullName evidence="4">TatD family hydrolase</fullName>
    </submittedName>
</protein>
<dbReference type="GO" id="GO:0016788">
    <property type="term" value="F:hydrolase activity, acting on ester bonds"/>
    <property type="evidence" value="ECO:0007669"/>
    <property type="project" value="InterPro"/>
</dbReference>
<feature type="binding site" evidence="3">
    <location>
        <position position="9"/>
    </location>
    <ligand>
        <name>a divalent metal cation</name>
        <dbReference type="ChEBI" id="CHEBI:60240"/>
        <label>1</label>
    </ligand>
</feature>
<dbReference type="PANTHER" id="PTHR46124:SF2">
    <property type="entry name" value="D-AMINOACYL-TRNA DEACYLASE"/>
    <property type="match status" value="1"/>
</dbReference>
<dbReference type="CDD" id="cd01310">
    <property type="entry name" value="TatD_DNAse"/>
    <property type="match status" value="1"/>
</dbReference>
<dbReference type="SUPFAM" id="SSF51556">
    <property type="entry name" value="Metallo-dependent hydrolases"/>
    <property type="match status" value="1"/>
</dbReference>
<dbReference type="PIRSF" id="PIRSF005902">
    <property type="entry name" value="DNase_TatD"/>
    <property type="match status" value="1"/>
</dbReference>
<dbReference type="GO" id="GO:0046872">
    <property type="term" value="F:metal ion binding"/>
    <property type="evidence" value="ECO:0007669"/>
    <property type="project" value="UniProtKB-KW"/>
</dbReference>
<proteinExistence type="predicted"/>
<keyword evidence="1 3" id="KW-0479">Metal-binding</keyword>
<feature type="binding site" evidence="3">
    <location>
        <position position="7"/>
    </location>
    <ligand>
        <name>a divalent metal cation</name>
        <dbReference type="ChEBI" id="CHEBI:60240"/>
        <label>1</label>
    </ligand>
</feature>
<dbReference type="GO" id="GO:0005829">
    <property type="term" value="C:cytosol"/>
    <property type="evidence" value="ECO:0007669"/>
    <property type="project" value="TreeGrafter"/>
</dbReference>
<evidence type="ECO:0000256" key="1">
    <source>
        <dbReference type="ARBA" id="ARBA00022723"/>
    </source>
</evidence>
<organism evidence="4 5">
    <name type="scientific">Candidatus Merdicola faecigallinarum</name>
    <dbReference type="NCBI Taxonomy" id="2840862"/>
    <lineage>
        <taxon>Bacteria</taxon>
        <taxon>Bacillati</taxon>
        <taxon>Bacillota</taxon>
        <taxon>Clostridia</taxon>
        <taxon>Candidatus Merdicola</taxon>
    </lineage>
</organism>
<accession>A0A9D1M132</accession>
<dbReference type="EMBL" id="DVNH01000033">
    <property type="protein sequence ID" value="HIU51925.1"/>
    <property type="molecule type" value="Genomic_DNA"/>
</dbReference>
<dbReference type="Pfam" id="PF01026">
    <property type="entry name" value="TatD_DNase"/>
    <property type="match status" value="1"/>
</dbReference>
<dbReference type="NCBIfam" id="TIGR00010">
    <property type="entry name" value="YchF/TatD family DNA exonuclease"/>
    <property type="match status" value="1"/>
</dbReference>
<dbReference type="FunFam" id="3.20.20.140:FF:000005">
    <property type="entry name" value="TatD family hydrolase"/>
    <property type="match status" value="1"/>
</dbReference>
<feature type="binding site" evidence="3">
    <location>
        <position position="133"/>
    </location>
    <ligand>
        <name>a divalent metal cation</name>
        <dbReference type="ChEBI" id="CHEBI:60240"/>
        <label>2</label>
    </ligand>
</feature>
<feature type="binding site" evidence="3">
    <location>
        <position position="157"/>
    </location>
    <ligand>
        <name>a divalent metal cation</name>
        <dbReference type="ChEBI" id="CHEBI:60240"/>
        <label>2</label>
    </ligand>
</feature>
<name>A0A9D1M132_9FIRM</name>
<evidence type="ECO:0000313" key="5">
    <source>
        <dbReference type="Proteomes" id="UP000824093"/>
    </source>
</evidence>
<dbReference type="Gene3D" id="3.20.20.140">
    <property type="entry name" value="Metal-dependent hydrolases"/>
    <property type="match status" value="1"/>
</dbReference>
<evidence type="ECO:0000313" key="4">
    <source>
        <dbReference type="EMBL" id="HIU51925.1"/>
    </source>
</evidence>
<comment type="caution">
    <text evidence="4">The sequence shown here is derived from an EMBL/GenBank/DDBJ whole genome shotgun (WGS) entry which is preliminary data.</text>
</comment>
<dbReference type="PANTHER" id="PTHR46124">
    <property type="entry name" value="D-AMINOACYL-TRNA DEACYLASE"/>
    <property type="match status" value="1"/>
</dbReference>
<dbReference type="InterPro" id="IPR015991">
    <property type="entry name" value="TatD/YcfH-like"/>
</dbReference>
<dbReference type="Proteomes" id="UP000824093">
    <property type="component" value="Unassembled WGS sequence"/>
</dbReference>
<evidence type="ECO:0000256" key="2">
    <source>
        <dbReference type="ARBA" id="ARBA00022801"/>
    </source>
</evidence>
<feature type="binding site" evidence="3">
    <location>
        <position position="207"/>
    </location>
    <ligand>
        <name>a divalent metal cation</name>
        <dbReference type="ChEBI" id="CHEBI:60240"/>
        <label>1</label>
    </ligand>
</feature>
<evidence type="ECO:0000256" key="3">
    <source>
        <dbReference type="PIRSR" id="PIRSR005902-1"/>
    </source>
</evidence>
<feature type="binding site" evidence="3">
    <location>
        <position position="97"/>
    </location>
    <ligand>
        <name>a divalent metal cation</name>
        <dbReference type="ChEBI" id="CHEBI:60240"/>
        <label>1</label>
    </ligand>
</feature>
<reference evidence="4" key="2">
    <citation type="journal article" date="2021" name="PeerJ">
        <title>Extensive microbial diversity within the chicken gut microbiome revealed by metagenomics and culture.</title>
        <authorList>
            <person name="Gilroy R."/>
            <person name="Ravi A."/>
            <person name="Getino M."/>
            <person name="Pursley I."/>
            <person name="Horton D.L."/>
            <person name="Alikhan N.F."/>
            <person name="Baker D."/>
            <person name="Gharbi K."/>
            <person name="Hall N."/>
            <person name="Watson M."/>
            <person name="Adriaenssens E.M."/>
            <person name="Foster-Nyarko E."/>
            <person name="Jarju S."/>
            <person name="Secka A."/>
            <person name="Antonio M."/>
            <person name="Oren A."/>
            <person name="Chaudhuri R.R."/>
            <person name="La Ragione R."/>
            <person name="Hildebrand F."/>
            <person name="Pallen M.J."/>
        </authorList>
    </citation>
    <scope>NUCLEOTIDE SEQUENCE</scope>
    <source>
        <strain evidence="4">CHK195-15760</strain>
    </source>
</reference>
<gene>
    <name evidence="4" type="ORF">IAB70_04825</name>
</gene>
<dbReference type="AlphaFoldDB" id="A0A9D1M132"/>
<dbReference type="GO" id="GO:0004536">
    <property type="term" value="F:DNA nuclease activity"/>
    <property type="evidence" value="ECO:0007669"/>
    <property type="project" value="InterPro"/>
</dbReference>
<reference evidence="4" key="1">
    <citation type="submission" date="2020-10" db="EMBL/GenBank/DDBJ databases">
        <authorList>
            <person name="Gilroy R."/>
        </authorList>
    </citation>
    <scope>NUCLEOTIDE SEQUENCE</scope>
    <source>
        <strain evidence="4">CHK195-15760</strain>
    </source>
</reference>
<dbReference type="InterPro" id="IPR001130">
    <property type="entry name" value="TatD-like"/>
</dbReference>